<dbReference type="EMBL" id="CAUYUE010000007">
    <property type="protein sequence ID" value="CAK0782920.1"/>
    <property type="molecule type" value="Genomic_DNA"/>
</dbReference>
<comment type="catalytic activity">
    <reaction evidence="7">
        <text>a phosphate monoester + H2O = an alcohol + phosphate</text>
        <dbReference type="Rhea" id="RHEA:15017"/>
        <dbReference type="ChEBI" id="CHEBI:15377"/>
        <dbReference type="ChEBI" id="CHEBI:30879"/>
        <dbReference type="ChEBI" id="CHEBI:43474"/>
        <dbReference type="ChEBI" id="CHEBI:67140"/>
        <dbReference type="EC" id="3.1.3.2"/>
    </reaction>
</comment>
<comment type="subcellular location">
    <subcellularLocation>
        <location evidence="1">Secreted</location>
    </subcellularLocation>
</comment>
<dbReference type="PANTHER" id="PTHR45778">
    <property type="entry name" value="PURPLE ACID PHOSPHATASE-RELATED"/>
    <property type="match status" value="1"/>
</dbReference>
<feature type="domain" description="Purple acid phosphatase C-terminal" evidence="9">
    <location>
        <begin position="536"/>
        <end position="594"/>
    </location>
</feature>
<evidence type="ECO:0000256" key="5">
    <source>
        <dbReference type="ARBA" id="ARBA00022729"/>
    </source>
</evidence>
<name>A0AAV1I8S6_9CHLO</name>
<dbReference type="Pfam" id="PF14008">
    <property type="entry name" value="Metallophos_C"/>
    <property type="match status" value="1"/>
</dbReference>
<organism evidence="11 12">
    <name type="scientific">Coccomyxa viridis</name>
    <dbReference type="NCBI Taxonomy" id="1274662"/>
    <lineage>
        <taxon>Eukaryota</taxon>
        <taxon>Viridiplantae</taxon>
        <taxon>Chlorophyta</taxon>
        <taxon>core chlorophytes</taxon>
        <taxon>Trebouxiophyceae</taxon>
        <taxon>Trebouxiophyceae incertae sedis</taxon>
        <taxon>Coccomyxaceae</taxon>
        <taxon>Coccomyxa</taxon>
    </lineage>
</organism>
<feature type="domain" description="Purple acid phosphatase N-terminal" evidence="10">
    <location>
        <begin position="152"/>
        <end position="254"/>
    </location>
</feature>
<evidence type="ECO:0000259" key="10">
    <source>
        <dbReference type="Pfam" id="PF16656"/>
    </source>
</evidence>
<dbReference type="InterPro" id="IPR029052">
    <property type="entry name" value="Metallo-depent_PP-like"/>
</dbReference>
<dbReference type="GO" id="GO:0003993">
    <property type="term" value="F:acid phosphatase activity"/>
    <property type="evidence" value="ECO:0007669"/>
    <property type="project" value="UniProtKB-EC"/>
</dbReference>
<evidence type="ECO:0000256" key="1">
    <source>
        <dbReference type="ARBA" id="ARBA00004613"/>
    </source>
</evidence>
<dbReference type="GO" id="GO:0046872">
    <property type="term" value="F:metal ion binding"/>
    <property type="evidence" value="ECO:0007669"/>
    <property type="project" value="InterPro"/>
</dbReference>
<dbReference type="InterPro" id="IPR008963">
    <property type="entry name" value="Purple_acid_Pase-like_N"/>
</dbReference>
<dbReference type="Gene3D" id="3.60.21.10">
    <property type="match status" value="1"/>
</dbReference>
<keyword evidence="5 7" id="KW-0732">Signal</keyword>
<protein>
    <recommendedName>
        <fullName evidence="7">Purple acid phosphatase</fullName>
        <ecNumber evidence="7">3.1.3.2</ecNumber>
    </recommendedName>
</protein>
<evidence type="ECO:0000256" key="3">
    <source>
        <dbReference type="ARBA" id="ARBA00011738"/>
    </source>
</evidence>
<comment type="subunit">
    <text evidence="3">Homodimer.</text>
</comment>
<evidence type="ECO:0000313" key="12">
    <source>
        <dbReference type="Proteomes" id="UP001314263"/>
    </source>
</evidence>
<evidence type="ECO:0000256" key="4">
    <source>
        <dbReference type="ARBA" id="ARBA00022525"/>
    </source>
</evidence>
<dbReference type="PANTHER" id="PTHR45778:SF3">
    <property type="entry name" value="PURPLE ACID PHOSPHATASE"/>
    <property type="match status" value="1"/>
</dbReference>
<feature type="chain" id="PRO_5043113615" description="Purple acid phosphatase" evidence="7">
    <location>
        <begin position="31"/>
        <end position="747"/>
    </location>
</feature>
<dbReference type="CDD" id="cd00839">
    <property type="entry name" value="MPP_PAPs"/>
    <property type="match status" value="1"/>
</dbReference>
<dbReference type="SUPFAM" id="SSF49363">
    <property type="entry name" value="Purple acid phosphatase, N-terminal domain"/>
    <property type="match status" value="1"/>
</dbReference>
<keyword evidence="7" id="KW-0378">Hydrolase</keyword>
<feature type="signal peptide" evidence="7">
    <location>
        <begin position="1"/>
        <end position="30"/>
    </location>
</feature>
<dbReference type="Pfam" id="PF00149">
    <property type="entry name" value="Metallophos"/>
    <property type="match status" value="1"/>
</dbReference>
<evidence type="ECO:0000256" key="2">
    <source>
        <dbReference type="ARBA" id="ARBA00008723"/>
    </source>
</evidence>
<feature type="domain" description="Calcineurin-like phosphoesterase" evidence="8">
    <location>
        <begin position="314"/>
        <end position="514"/>
    </location>
</feature>
<dbReference type="EC" id="3.1.3.2" evidence="7"/>
<dbReference type="AlphaFoldDB" id="A0AAV1I8S6"/>
<proteinExistence type="inferred from homology"/>
<keyword evidence="6" id="KW-0325">Glycoprotein</keyword>
<sequence length="747" mass="83149">MKSTGLMAGQHMTSMMLMASFLASAAMISAAETFEQHSHSRVTLRLNSTTLHCSGQWFEVSWDGMKAPSKHDAVALLVPADADPRDTAPAKHRWATESPTHLQHGNGSLRFQLLNHRADMRFVLVTNLSNWLGGYDVLASSPVIRPKNYNEPLQGHLARTEDPSEMLVQWTTRDKGTPLVHWRAKGSHVGRNATASSDTYTRGDLCGGVANSTGFIDPGQLHTARLTELQPSMEYLYSYGDKDFGFSAEHSFTTGPEPGSDETVKLLAIADLGFCEEDGSMTAAGSYPNNIATLPIGTRAEIKQEVRNALHMGWVEYCAALRTAQRMAGDMEGRTLVVHNGDVSYAEGNVYGWDVFMHMMGPVISRAPYMLSPGNHERDWPGTGTRFDFPPAKDSGGECGVPYDKRFPMPLPGPDKEWYSFDHGPMHFLQFSTEHDFSPGSEQFAWILRDLKSVNRTKTPWLVAGFHRPFYTDSVYGNSDTGDVGFTVDIRNALERLFFQFQVDATWYGHVHSYSRTCPVFQRNCMGFAEDGTARAPVHLLIGHAGAPYSWTINPVTPPYYEAVAIQHGYLRVEANRTALTMQAVNSLNGAVVDAVTLTKPPGWRPDQSARLHTLALFHANYTPTWLELSGINGPAEELIFQPAEALLFSEPELLDSLRNATLIQNPIAYDTVEALNEIFKPIDSIFQDRLADAESTSEAAKFFYDKYFSRLFALYKEHKDGLIKAQDFREARLGILRSTNVKCSHR</sequence>
<evidence type="ECO:0000256" key="7">
    <source>
        <dbReference type="RuleBase" id="RU361203"/>
    </source>
</evidence>
<evidence type="ECO:0000256" key="6">
    <source>
        <dbReference type="ARBA" id="ARBA00023180"/>
    </source>
</evidence>
<comment type="caution">
    <text evidence="11">The sequence shown here is derived from an EMBL/GenBank/DDBJ whole genome shotgun (WGS) entry which is preliminary data.</text>
</comment>
<evidence type="ECO:0000259" key="9">
    <source>
        <dbReference type="Pfam" id="PF14008"/>
    </source>
</evidence>
<dbReference type="InterPro" id="IPR015914">
    <property type="entry name" value="PAPs_N"/>
</dbReference>
<gene>
    <name evidence="11" type="ORF">CVIRNUC_006115</name>
</gene>
<evidence type="ECO:0000313" key="11">
    <source>
        <dbReference type="EMBL" id="CAK0782920.1"/>
    </source>
</evidence>
<keyword evidence="12" id="KW-1185">Reference proteome</keyword>
<dbReference type="SUPFAM" id="SSF56300">
    <property type="entry name" value="Metallo-dependent phosphatases"/>
    <property type="match status" value="1"/>
</dbReference>
<accession>A0AAV1I8S6</accession>
<reference evidence="11 12" key="1">
    <citation type="submission" date="2023-10" db="EMBL/GenBank/DDBJ databases">
        <authorList>
            <person name="Maclean D."/>
            <person name="Macfadyen A."/>
        </authorList>
    </citation>
    <scope>NUCLEOTIDE SEQUENCE [LARGE SCALE GENOMIC DNA]</scope>
</reference>
<dbReference type="Proteomes" id="UP001314263">
    <property type="component" value="Unassembled WGS sequence"/>
</dbReference>
<comment type="similarity">
    <text evidence="2 7">Belongs to the metallophosphoesterase superfamily. Purple acid phosphatase family.</text>
</comment>
<evidence type="ECO:0000259" key="8">
    <source>
        <dbReference type="Pfam" id="PF00149"/>
    </source>
</evidence>
<dbReference type="InterPro" id="IPR025733">
    <property type="entry name" value="PAPs_C"/>
</dbReference>
<keyword evidence="4" id="KW-0964">Secreted</keyword>
<dbReference type="GO" id="GO:0005576">
    <property type="term" value="C:extracellular region"/>
    <property type="evidence" value="ECO:0007669"/>
    <property type="project" value="UniProtKB-SubCell"/>
</dbReference>
<dbReference type="Gene3D" id="2.60.40.380">
    <property type="entry name" value="Purple acid phosphatase-like, N-terminal"/>
    <property type="match status" value="1"/>
</dbReference>
<dbReference type="InterPro" id="IPR004843">
    <property type="entry name" value="Calcineurin-like_PHP"/>
</dbReference>
<dbReference type="Pfam" id="PF16656">
    <property type="entry name" value="Pur_ac_phosph_N"/>
    <property type="match status" value="1"/>
</dbReference>
<dbReference type="InterPro" id="IPR041792">
    <property type="entry name" value="MPP_PAP"/>
</dbReference>